<protein>
    <submittedName>
        <fullName evidence="1">Uncharacterized protein</fullName>
    </submittedName>
</protein>
<accession>A0A8S5M5I9</accession>
<dbReference type="EMBL" id="BK014827">
    <property type="protein sequence ID" value="DAD77573.1"/>
    <property type="molecule type" value="Genomic_DNA"/>
</dbReference>
<name>A0A8S5M5I9_9CAUD</name>
<organism evidence="1">
    <name type="scientific">Siphoviridae sp. ctDwe1</name>
    <dbReference type="NCBI Taxonomy" id="2826200"/>
    <lineage>
        <taxon>Viruses</taxon>
        <taxon>Duplodnaviria</taxon>
        <taxon>Heunggongvirae</taxon>
        <taxon>Uroviricota</taxon>
        <taxon>Caudoviricetes</taxon>
    </lineage>
</organism>
<sequence>MSFLLELIRTSSKTGATASAYASSPGTQLLCQLCQDDITSVRQLR</sequence>
<evidence type="ECO:0000313" key="1">
    <source>
        <dbReference type="EMBL" id="DAD77573.1"/>
    </source>
</evidence>
<proteinExistence type="predicted"/>
<reference evidence="1" key="1">
    <citation type="journal article" date="2021" name="Proc. Natl. Acad. Sci. U.S.A.">
        <title>A Catalog of Tens of Thousands of Viruses from Human Metagenomes Reveals Hidden Associations with Chronic Diseases.</title>
        <authorList>
            <person name="Tisza M.J."/>
            <person name="Buck C.B."/>
        </authorList>
    </citation>
    <scope>NUCLEOTIDE SEQUENCE</scope>
    <source>
        <strain evidence="1">CtDwe1</strain>
    </source>
</reference>